<dbReference type="RefSeq" id="WP_114664794.1">
    <property type="nucleotide sequence ID" value="NZ_CP031194.1"/>
</dbReference>
<sequence>MDCADTVVDLLANGPWGLDVRTAGPKGERPLSAELLATAQLYAQPGGGDLTPAYQQLKPYKKAIRDFVGQGGRYLGFCLGGYLAGREEGFGLLSGTVDQYIGTEGATVVTEDNTLVEVEWRGRSRVLFFQDGAYFTPDPGPGTTVLATYTNGRAAALVTSYGAGRVAVVGPHPEATADWFEDPPLPFHDTHDLALDFVGSVLDR</sequence>
<accession>A0A345HZY0</accession>
<protein>
    <recommendedName>
        <fullName evidence="1">Biotin-protein ligase N-terminal domain-containing protein</fullName>
    </recommendedName>
</protein>
<dbReference type="Proteomes" id="UP000253868">
    <property type="component" value="Chromosome"/>
</dbReference>
<evidence type="ECO:0000259" key="1">
    <source>
        <dbReference type="Pfam" id="PF09825"/>
    </source>
</evidence>
<dbReference type="InterPro" id="IPR029062">
    <property type="entry name" value="Class_I_gatase-like"/>
</dbReference>
<dbReference type="Gene3D" id="3.40.50.880">
    <property type="match status" value="1"/>
</dbReference>
<reference evidence="3" key="1">
    <citation type="submission" date="2018-07" db="EMBL/GenBank/DDBJ databases">
        <authorList>
            <person name="Zhao J."/>
        </authorList>
    </citation>
    <scope>NUCLEOTIDE SEQUENCE [LARGE SCALE GENOMIC DNA]</scope>
    <source>
        <strain evidence="3">GSSD-12</strain>
    </source>
</reference>
<evidence type="ECO:0000313" key="2">
    <source>
        <dbReference type="EMBL" id="AXG82254.1"/>
    </source>
</evidence>
<dbReference type="SUPFAM" id="SSF52317">
    <property type="entry name" value="Class I glutamine amidotransferase-like"/>
    <property type="match status" value="1"/>
</dbReference>
<feature type="domain" description="Biotin-protein ligase N-terminal" evidence="1">
    <location>
        <begin position="39"/>
        <end position="88"/>
    </location>
</feature>
<dbReference type="InterPro" id="IPR019197">
    <property type="entry name" value="Biotin-prot_ligase_N"/>
</dbReference>
<evidence type="ECO:0000313" key="3">
    <source>
        <dbReference type="Proteomes" id="UP000253868"/>
    </source>
</evidence>
<proteinExistence type="predicted"/>
<organism evidence="2 3">
    <name type="scientific">Streptomyces paludis</name>
    <dbReference type="NCBI Taxonomy" id="2282738"/>
    <lineage>
        <taxon>Bacteria</taxon>
        <taxon>Bacillati</taxon>
        <taxon>Actinomycetota</taxon>
        <taxon>Actinomycetes</taxon>
        <taxon>Kitasatosporales</taxon>
        <taxon>Streptomycetaceae</taxon>
        <taxon>Streptomyces</taxon>
    </lineage>
</organism>
<dbReference type="KEGG" id="spad:DVK44_00585"/>
<dbReference type="AlphaFoldDB" id="A0A345HZY0"/>
<name>A0A345HZY0_9ACTN</name>
<gene>
    <name evidence="2" type="ORF">DVK44_00585</name>
</gene>
<keyword evidence="3" id="KW-1185">Reference proteome</keyword>
<dbReference type="Pfam" id="PF09825">
    <property type="entry name" value="BPL_N"/>
    <property type="match status" value="1"/>
</dbReference>
<dbReference type="EMBL" id="CP031194">
    <property type="protein sequence ID" value="AXG82254.1"/>
    <property type="molecule type" value="Genomic_DNA"/>
</dbReference>
<dbReference type="OrthoDB" id="20888at2"/>